<evidence type="ECO:0000313" key="5">
    <source>
        <dbReference type="Proteomes" id="UP000031368"/>
    </source>
</evidence>
<keyword evidence="1 4" id="KW-0808">Transferase</keyword>
<evidence type="ECO:0000313" key="4">
    <source>
        <dbReference type="EMBL" id="AJD44887.1"/>
    </source>
</evidence>
<dbReference type="InterPro" id="IPR050832">
    <property type="entry name" value="Bact_Acetyltransf"/>
</dbReference>
<sequence length="174" mass="18462">MRIRNETKADIPAIRELVSTAFAGKAYSSRTEAAIVDALRGNRALSATLVAEDGGRIVGHVAFSPVMINGRDLGWYGLGPIAVTPERQGEGIGTGLVKVGLAAIRKLGAQGCVLLGDPKYYGRFGFKADARLRLAGVPAEYFQALCFSGEMPSGMVTYDAAFDITTDEAPRHVT</sequence>
<proteinExistence type="predicted"/>
<dbReference type="CDD" id="cd04301">
    <property type="entry name" value="NAT_SF"/>
    <property type="match status" value="1"/>
</dbReference>
<dbReference type="Proteomes" id="UP000031368">
    <property type="component" value="Plasmid pRgalR602c"/>
</dbReference>
<dbReference type="Pfam" id="PF13527">
    <property type="entry name" value="Acetyltransf_9"/>
    <property type="match status" value="1"/>
</dbReference>
<evidence type="ECO:0000256" key="2">
    <source>
        <dbReference type="ARBA" id="ARBA00023315"/>
    </source>
</evidence>
<keyword evidence="5" id="KW-1185">Reference proteome</keyword>
<dbReference type="InterPro" id="IPR016181">
    <property type="entry name" value="Acyl_CoA_acyltransferase"/>
</dbReference>
<dbReference type="PROSITE" id="PS51186">
    <property type="entry name" value="GNAT"/>
    <property type="match status" value="1"/>
</dbReference>
<keyword evidence="4" id="KW-0614">Plasmid</keyword>
<dbReference type="SUPFAM" id="SSF55729">
    <property type="entry name" value="Acyl-CoA N-acyltransferases (Nat)"/>
    <property type="match status" value="1"/>
</dbReference>
<protein>
    <submittedName>
        <fullName evidence="4">N-Acyltransferase family protein</fullName>
    </submittedName>
</protein>
<dbReference type="EMBL" id="CP006880">
    <property type="protein sequence ID" value="AJD44887.1"/>
    <property type="molecule type" value="Genomic_DNA"/>
</dbReference>
<dbReference type="Gene3D" id="3.40.630.30">
    <property type="match status" value="1"/>
</dbReference>
<geneLocation type="plasmid" evidence="4 5">
    <name>pRgalR602c</name>
</geneLocation>
<evidence type="ECO:0000256" key="1">
    <source>
        <dbReference type="ARBA" id="ARBA00022679"/>
    </source>
</evidence>
<reference evidence="4 5" key="1">
    <citation type="submission" date="2013-11" db="EMBL/GenBank/DDBJ databases">
        <title>Complete genome sequence of Rhizobium gallicum bv. gallicum R602.</title>
        <authorList>
            <person name="Bustos P."/>
            <person name="Santamaria R.I."/>
            <person name="Lozano L."/>
            <person name="Acosta J.L."/>
            <person name="Ormeno-Orrillo E."/>
            <person name="Rogel M.A."/>
            <person name="Romero D."/>
            <person name="Cevallos M.A."/>
            <person name="Martinez-Romero E."/>
            <person name="Gonzalez V."/>
        </authorList>
    </citation>
    <scope>NUCLEOTIDE SEQUENCE [LARGE SCALE GENOMIC DNA]</scope>
    <source>
        <strain evidence="4 5">R602</strain>
        <plasmid evidence="4 5">pRgalR602c</plasmid>
    </source>
</reference>
<organism evidence="4 5">
    <name type="scientific">Rhizobium gallicum bv. gallicum R602sp</name>
    <dbReference type="NCBI Taxonomy" id="1041138"/>
    <lineage>
        <taxon>Bacteria</taxon>
        <taxon>Pseudomonadati</taxon>
        <taxon>Pseudomonadota</taxon>
        <taxon>Alphaproteobacteria</taxon>
        <taxon>Hyphomicrobiales</taxon>
        <taxon>Rhizobiaceae</taxon>
        <taxon>Rhizobium/Agrobacterium group</taxon>
        <taxon>Rhizobium</taxon>
    </lineage>
</organism>
<feature type="domain" description="N-acetyltransferase" evidence="3">
    <location>
        <begin position="1"/>
        <end position="152"/>
    </location>
</feature>
<dbReference type="HOGENOM" id="CLU_081840_2_0_5"/>
<dbReference type="InterPro" id="IPR000182">
    <property type="entry name" value="GNAT_dom"/>
</dbReference>
<accession>A0A0B4XEG2</accession>
<dbReference type="KEGG" id="rga:RGR602_PC00853"/>
<name>A0A0B4XEG2_9HYPH</name>
<dbReference type="GO" id="GO:0016747">
    <property type="term" value="F:acyltransferase activity, transferring groups other than amino-acyl groups"/>
    <property type="evidence" value="ECO:0007669"/>
    <property type="project" value="InterPro"/>
</dbReference>
<dbReference type="RefSeq" id="WP_040116520.1">
    <property type="nucleotide sequence ID" value="NZ_CP006880.1"/>
</dbReference>
<evidence type="ECO:0000259" key="3">
    <source>
        <dbReference type="PROSITE" id="PS51186"/>
    </source>
</evidence>
<dbReference type="PANTHER" id="PTHR43877">
    <property type="entry name" value="AMINOALKYLPHOSPHONATE N-ACETYLTRANSFERASE-RELATED-RELATED"/>
    <property type="match status" value="1"/>
</dbReference>
<keyword evidence="2 4" id="KW-0012">Acyltransferase</keyword>
<dbReference type="AlphaFoldDB" id="A0A0B4XEG2"/>
<gene>
    <name evidence="4" type="ORF">RGR602_PC00853</name>
</gene>